<dbReference type="AlphaFoldDB" id="A0A072ZD80"/>
<evidence type="ECO:0000259" key="8">
    <source>
        <dbReference type="Pfam" id="PF00924"/>
    </source>
</evidence>
<dbReference type="KEGG" id="paeb:NCGM1900_2223"/>
<proteinExistence type="inferred from homology"/>
<dbReference type="Pfam" id="PF21082">
    <property type="entry name" value="MS_channel_3rd"/>
    <property type="match status" value="1"/>
</dbReference>
<comment type="function">
    <text evidence="7">Mechanosensitive channel that participates in the regulation of osmotic pressure changes within the cell, opening in response to stretch forces in the membrane lipid bilayer, without the need for other proteins. Contributes to normal resistance to hypoosmotic shock. Forms an ion channel of 1.0 nanosiemens conductance with a slight preference for anions.</text>
</comment>
<keyword evidence="4 7" id="KW-0812">Transmembrane</keyword>
<dbReference type="InterPro" id="IPR011066">
    <property type="entry name" value="MscS_channel_C_sf"/>
</dbReference>
<dbReference type="EMBL" id="CVVU01000011">
    <property type="protein sequence ID" value="CRN92211.1"/>
    <property type="molecule type" value="Genomic_DNA"/>
</dbReference>
<dbReference type="PANTHER" id="PTHR30221:SF1">
    <property type="entry name" value="SMALL-CONDUCTANCE MECHANOSENSITIVE CHANNEL"/>
    <property type="match status" value="1"/>
</dbReference>
<dbReference type="EMBL" id="WXZT01000009">
    <property type="protein sequence ID" value="MZZ13218.1"/>
    <property type="molecule type" value="Genomic_DNA"/>
</dbReference>
<protein>
    <recommendedName>
        <fullName evidence="7">Small-conductance mechanosensitive channel</fullName>
    </recommendedName>
</protein>
<dbReference type="Pfam" id="PF00924">
    <property type="entry name" value="MS_channel_2nd"/>
    <property type="match status" value="1"/>
</dbReference>
<dbReference type="EMBL" id="CP136986">
    <property type="protein sequence ID" value="WOS76675.1"/>
    <property type="molecule type" value="Genomic_DNA"/>
</dbReference>
<evidence type="ECO:0000256" key="2">
    <source>
        <dbReference type="ARBA" id="ARBA00008017"/>
    </source>
</evidence>
<dbReference type="Pfam" id="PF05552">
    <property type="entry name" value="MS_channel_1st_1"/>
    <property type="match status" value="1"/>
</dbReference>
<keyword evidence="7" id="KW-0997">Cell inner membrane</keyword>
<evidence type="ECO:0000313" key="15">
    <source>
        <dbReference type="EMBL" id="RPM15245.1"/>
    </source>
</evidence>
<keyword evidence="6 7" id="KW-0472">Membrane</keyword>
<organism evidence="14 18">
    <name type="scientific">Pseudomonas aeruginosa</name>
    <dbReference type="NCBI Taxonomy" id="287"/>
    <lineage>
        <taxon>Bacteria</taxon>
        <taxon>Pseudomonadati</taxon>
        <taxon>Pseudomonadota</taxon>
        <taxon>Gammaproteobacteria</taxon>
        <taxon>Pseudomonadales</taxon>
        <taxon>Pseudomonadaceae</taxon>
        <taxon>Pseudomonas</taxon>
    </lineage>
</organism>
<evidence type="ECO:0000259" key="10">
    <source>
        <dbReference type="Pfam" id="PF21088"/>
    </source>
</evidence>
<evidence type="ECO:0000256" key="3">
    <source>
        <dbReference type="ARBA" id="ARBA00022475"/>
    </source>
</evidence>
<evidence type="ECO:0000256" key="4">
    <source>
        <dbReference type="ARBA" id="ARBA00022692"/>
    </source>
</evidence>
<evidence type="ECO:0000313" key="17">
    <source>
        <dbReference type="Proteomes" id="UP000045039"/>
    </source>
</evidence>
<evidence type="ECO:0000313" key="18">
    <source>
        <dbReference type="Proteomes" id="UP000194857"/>
    </source>
</evidence>
<dbReference type="Proteomes" id="UP000194857">
    <property type="component" value="Unassembled WGS sequence"/>
</dbReference>
<dbReference type="PANTHER" id="PTHR30221">
    <property type="entry name" value="SMALL-CONDUCTANCE MECHANOSENSITIVE CHANNEL"/>
    <property type="match status" value="1"/>
</dbReference>
<comment type="caution">
    <text evidence="7">Lacks conserved residue(s) required for the propagation of feature annotation.</text>
</comment>
<dbReference type="EMBL" id="NSNE01000008">
    <property type="protein sequence ID" value="RPM15245.1"/>
    <property type="molecule type" value="Genomic_DNA"/>
</dbReference>
<evidence type="ECO:0000313" key="19">
    <source>
        <dbReference type="Proteomes" id="UP000284767"/>
    </source>
</evidence>
<reference evidence="16" key="8">
    <citation type="submission" date="2023-06" db="EMBL/GenBank/DDBJ databases">
        <authorList>
            <consortium name="Clinical and Environmental Microbiology Branch: Whole genome sequencing antimicrobial resistance pathogens in the healthcare setting"/>
        </authorList>
    </citation>
    <scope>NUCLEOTIDE SEQUENCE</scope>
    <source>
        <strain evidence="16">2021CK-01020</strain>
    </source>
</reference>
<dbReference type="Proteomes" id="UP000284767">
    <property type="component" value="Unassembled WGS sequence"/>
</dbReference>
<dbReference type="Proteomes" id="UP000433532">
    <property type="component" value="Unassembled WGS sequence"/>
</dbReference>
<feature type="transmembrane region" description="Helical" evidence="7">
    <location>
        <begin position="92"/>
        <end position="122"/>
    </location>
</feature>
<dbReference type="Proteomes" id="UP001297540">
    <property type="component" value="Chromosome"/>
</dbReference>
<dbReference type="InterPro" id="IPR008910">
    <property type="entry name" value="MSC_TM_helix"/>
</dbReference>
<comment type="similarity">
    <text evidence="2 7">Belongs to the MscS (TC 1.A.23) family.</text>
</comment>
<evidence type="ECO:0000313" key="16">
    <source>
        <dbReference type="EMBL" id="WOS76675.1"/>
    </source>
</evidence>
<feature type="transmembrane region" description="Helical" evidence="7">
    <location>
        <begin position="60"/>
        <end position="86"/>
    </location>
</feature>
<evidence type="ECO:0000313" key="20">
    <source>
        <dbReference type="Proteomes" id="UP000433532"/>
    </source>
</evidence>
<dbReference type="SUPFAM" id="SSF50182">
    <property type="entry name" value="Sm-like ribonucleoproteins"/>
    <property type="match status" value="1"/>
</dbReference>
<dbReference type="PROSITE" id="PS01246">
    <property type="entry name" value="UPF0003"/>
    <property type="match status" value="1"/>
</dbReference>
<sequence>MELNYDRLVQQTESWLPIVLEYSGKVALALLTLAIGWWLINTLTGRVGGLLARRSVDRTLQGFVGSLVSIVLKILLVVSVASMIGIQTTSFVAAIGAAGLAIGLALQGSLANFAGGVLILLFRPFKVGDWIEAQGVAGTVDSILIFHTVLRSGDNKRIIVPNGALSNGTVTNYSAEPLRKVIFDVGIDYDADLKNAQNILLAMADDPRVLKDPAPVAVVSNLGESAITLSLRVWVKNADYWDVMFMFNEKARDALGKEGIGIPFPQRVVKVVQGAMAD</sequence>
<gene>
    <name evidence="11" type="primary">mscS_1</name>
    <name evidence="14" type="ORF">CAZ10_21355</name>
    <name evidence="12" type="ORF">GNQ48_11165</name>
    <name evidence="13" type="ORF">GUL26_13255</name>
    <name evidence="15" type="ORF">IPC1295_15660</name>
    <name evidence="16" type="ORF">L4V69_29940</name>
    <name evidence="11" type="ORF">PAERUG_P19_London_7_VIM_2_05_10_00270</name>
</gene>
<dbReference type="InterPro" id="IPR006686">
    <property type="entry name" value="MscS_channel_CS"/>
</dbReference>
<dbReference type="SUPFAM" id="SSF82689">
    <property type="entry name" value="Mechanosensitive channel protein MscS (YggB), C-terminal domain"/>
    <property type="match status" value="1"/>
</dbReference>
<dbReference type="eggNOG" id="COG0668">
    <property type="taxonomic scope" value="Bacteria"/>
</dbReference>
<keyword evidence="7" id="KW-0813">Transport</keyword>
<dbReference type="GO" id="GO:0005886">
    <property type="term" value="C:plasma membrane"/>
    <property type="evidence" value="ECO:0007669"/>
    <property type="project" value="UniProtKB-SubCell"/>
</dbReference>
<evidence type="ECO:0000313" key="11">
    <source>
        <dbReference type="EMBL" id="CRN92211.1"/>
    </source>
</evidence>
<reference evidence="13" key="7">
    <citation type="submission" date="2020-01" db="EMBL/GenBank/DDBJ databases">
        <title>Bacteria Cultured from War Wounds Associated with the Conflict in Eastern Ukraine.</title>
        <authorList>
            <person name="Snesrud E."/>
            <person name="Galac M.R."/>
            <person name="Mc Gann P."/>
            <person name="Valentine K."/>
            <person name="Viacheslav K."/>
        </authorList>
    </citation>
    <scope>NUCLEOTIDE SEQUENCE</scope>
    <source>
        <strain evidence="13">VNMU148</strain>
    </source>
</reference>
<keyword evidence="3" id="KW-1003">Cell membrane</keyword>
<dbReference type="Proteomes" id="UP000644192">
    <property type="component" value="Unassembled WGS sequence"/>
</dbReference>
<dbReference type="Proteomes" id="UP000045039">
    <property type="component" value="Unassembled WGS sequence"/>
</dbReference>
<reference evidence="17" key="1">
    <citation type="submission" date="2015-06" db="EMBL/GenBank/DDBJ databases">
        <authorList>
            <person name="Radhakrishnan Rajesh"/>
            <person name="Underwood Anthony"/>
            <person name="Al-Shahib Ali"/>
        </authorList>
    </citation>
    <scope>NUCLEOTIDE SEQUENCE [LARGE SCALE GENOMIC DNA]</scope>
    <source>
        <strain evidence="17">P19_London_7_VIM_2_05_10</strain>
    </source>
</reference>
<reference evidence="15 19" key="4">
    <citation type="submission" date="2017-08" db="EMBL/GenBank/DDBJ databases">
        <authorList>
            <person name="Feschi L."/>
            <person name="Jeukens J."/>
            <person name="Emond-Rheault J.-G."/>
            <person name="Kukavica-Ibrulj I."/>
            <person name="Boyle B."/>
            <person name="Levesque R.C."/>
        </authorList>
    </citation>
    <scope>NUCLEOTIDE SEQUENCE [LARGE SCALE GENOMIC DNA]</scope>
    <source>
        <strain evidence="15 19">PA-W36</strain>
    </source>
</reference>
<reference evidence="15 19" key="5">
    <citation type="submission" date="2019-01" db="EMBL/GenBank/DDBJ databases">
        <title>The Pseudomonas aeruginosa pan-genome provides new insights on its population structure, horizontal gene transfer and pathogenicity.</title>
        <authorList>
            <person name="Freschi L."/>
            <person name="Vincent A.T."/>
            <person name="Jeukens J."/>
            <person name="Emond-Rheault J.-G."/>
            <person name="Kukavica-Ibrulj I."/>
            <person name="Dupont M.-J."/>
            <person name="Charette S.J."/>
            <person name="Boyle B."/>
            <person name="Levesque R.C."/>
        </authorList>
    </citation>
    <scope>NUCLEOTIDE SEQUENCE [LARGE SCALE GENOMIC DNA]</scope>
    <source>
        <strain evidence="15 19">PA-W36</strain>
    </source>
</reference>
<dbReference type="InterPro" id="IPR011014">
    <property type="entry name" value="MscS_channel_TM-2"/>
</dbReference>
<evidence type="ECO:0000256" key="6">
    <source>
        <dbReference type="ARBA" id="ARBA00023136"/>
    </source>
</evidence>
<dbReference type="Pfam" id="PF21088">
    <property type="entry name" value="MS_channel_1st"/>
    <property type="match status" value="1"/>
</dbReference>
<accession>A0A072ZD80</accession>
<keyword evidence="7" id="KW-0406">Ion transport</keyword>
<dbReference type="GO" id="GO:0008381">
    <property type="term" value="F:mechanosensitive monoatomic ion channel activity"/>
    <property type="evidence" value="ECO:0007669"/>
    <property type="project" value="InterPro"/>
</dbReference>
<evidence type="ECO:0000256" key="5">
    <source>
        <dbReference type="ARBA" id="ARBA00022989"/>
    </source>
</evidence>
<dbReference type="OMA" id="RNGNEMV"/>
<dbReference type="Gene3D" id="1.10.287.1260">
    <property type="match status" value="1"/>
</dbReference>
<accession>A0A1S1C1E0</accession>
<evidence type="ECO:0000313" key="14">
    <source>
        <dbReference type="EMBL" id="OTI59401.1"/>
    </source>
</evidence>
<dbReference type="EMBL" id="NFFZ01000011">
    <property type="protein sequence ID" value="OTI59401.1"/>
    <property type="molecule type" value="Genomic_DNA"/>
</dbReference>
<evidence type="ECO:0000256" key="1">
    <source>
        <dbReference type="ARBA" id="ARBA00004651"/>
    </source>
</evidence>
<feature type="domain" description="Mechanosensitive ion channel transmembrane helices 2/3" evidence="10">
    <location>
        <begin position="67"/>
        <end position="107"/>
    </location>
</feature>
<dbReference type="InterPro" id="IPR023408">
    <property type="entry name" value="MscS_beta-dom_sf"/>
</dbReference>
<dbReference type="InterPro" id="IPR006685">
    <property type="entry name" value="MscS_channel_2nd"/>
</dbReference>
<keyword evidence="7" id="KW-0407">Ion channel</keyword>
<feature type="domain" description="Mechanosensitive ion channel MscS C-terminal" evidence="9">
    <location>
        <begin position="182"/>
        <end position="262"/>
    </location>
</feature>
<dbReference type="InterPro" id="IPR045275">
    <property type="entry name" value="MscS_archaea/bacteria_type"/>
</dbReference>
<keyword evidence="5 7" id="KW-1133">Transmembrane helix</keyword>
<evidence type="ECO:0000313" key="12">
    <source>
        <dbReference type="EMBL" id="MUI35569.1"/>
    </source>
</evidence>
<feature type="transmembrane region" description="Helical" evidence="7">
    <location>
        <begin position="22"/>
        <end position="40"/>
    </location>
</feature>
<dbReference type="SUPFAM" id="SSF82861">
    <property type="entry name" value="Mechanosensitive channel protein MscS (YggB), transmembrane region"/>
    <property type="match status" value="1"/>
</dbReference>
<evidence type="ECO:0000256" key="7">
    <source>
        <dbReference type="RuleBase" id="RU369025"/>
    </source>
</evidence>
<comment type="subcellular location">
    <subcellularLocation>
        <location evidence="7">Cell inner membrane</location>
        <topology evidence="7">Multi-pass membrane protein</topology>
    </subcellularLocation>
    <subcellularLocation>
        <location evidence="1">Cell membrane</location>
        <topology evidence="1">Multi-pass membrane protein</topology>
    </subcellularLocation>
</comment>
<dbReference type="InterPro" id="IPR049142">
    <property type="entry name" value="MS_channel_1st"/>
</dbReference>
<name>A0A072ZD80_PSEAI</name>
<dbReference type="RefSeq" id="WP_003094078.1">
    <property type="nucleotide sequence ID" value="NZ_AP014622.1"/>
</dbReference>
<comment type="subunit">
    <text evidence="7">Homoheptamer.</text>
</comment>
<evidence type="ECO:0000259" key="9">
    <source>
        <dbReference type="Pfam" id="PF21082"/>
    </source>
</evidence>
<evidence type="ECO:0000313" key="13">
    <source>
        <dbReference type="EMBL" id="MZZ13218.1"/>
    </source>
</evidence>
<dbReference type="EMBL" id="WOAD01000007">
    <property type="protein sequence ID" value="MUI35569.1"/>
    <property type="molecule type" value="Genomic_DNA"/>
</dbReference>
<dbReference type="Gene3D" id="3.30.70.100">
    <property type="match status" value="1"/>
</dbReference>
<reference evidence="12 20" key="6">
    <citation type="submission" date="2019-11" db="EMBL/GenBank/DDBJ databases">
        <title>Genomes of ocular Pseudomonas aeruginosa isolates.</title>
        <authorList>
            <person name="Khan M."/>
            <person name="Rice S.A."/>
            <person name="Willcox M.D.P."/>
            <person name="Stapleton F."/>
        </authorList>
    </citation>
    <scope>NUCLEOTIDE SEQUENCE [LARGE SCALE GENOMIC DNA]</scope>
    <source>
        <strain evidence="12 20">PA221</strain>
    </source>
</reference>
<dbReference type="SMR" id="A0A072ZD80"/>
<dbReference type="InterPro" id="IPR049278">
    <property type="entry name" value="MS_channel_C"/>
</dbReference>
<reference evidence="11" key="2">
    <citation type="submission" date="2015-06" db="EMBL/GenBank/DDBJ databases">
        <authorList>
            <person name="Radhakrishnan R."/>
            <person name="Underwood A."/>
            <person name="Al-Shahib A."/>
        </authorList>
    </citation>
    <scope>NUCLEOTIDE SEQUENCE</scope>
    <source>
        <strain evidence="11">P19_London_7_VIM_2_05_10</strain>
    </source>
</reference>
<dbReference type="Gene3D" id="2.30.30.60">
    <property type="match status" value="1"/>
</dbReference>
<reference evidence="16" key="9">
    <citation type="submission" date="2023-10" db="EMBL/GenBank/DDBJ databases">
        <title>Pathogen: clinical or host-associated sample.</title>
        <authorList>
            <person name="Hergert J."/>
            <person name="Casey R."/>
            <person name="Wagner J."/>
            <person name="Young E.L."/>
            <person name="Oakeson K.F."/>
        </authorList>
    </citation>
    <scope>NUCLEOTIDE SEQUENCE</scope>
    <source>
        <strain evidence="16">2021CK-01020</strain>
    </source>
</reference>
<reference evidence="14 18" key="3">
    <citation type="submission" date="2017-05" db="EMBL/GenBank/DDBJ databases">
        <authorList>
            <person name="Song R."/>
            <person name="Chenine A.L."/>
            <person name="Ruprecht R.M."/>
        </authorList>
    </citation>
    <scope>NUCLEOTIDE SEQUENCE [LARGE SCALE GENOMIC DNA]</scope>
    <source>
        <strain evidence="14 18">S567_C10_BS</strain>
    </source>
</reference>
<dbReference type="InterPro" id="IPR010920">
    <property type="entry name" value="LSM_dom_sf"/>
</dbReference>
<feature type="domain" description="Mechanosensitive ion channel MscS" evidence="8">
    <location>
        <begin position="109"/>
        <end position="174"/>
    </location>
</feature>